<keyword evidence="2" id="KW-1185">Reference proteome</keyword>
<accession>A0ACC7P3J1</accession>
<reference evidence="1" key="1">
    <citation type="submission" date="2024-12" db="EMBL/GenBank/DDBJ databases">
        <authorList>
            <person name="Wu N."/>
        </authorList>
    </citation>
    <scope>NUCLEOTIDE SEQUENCE</scope>
    <source>
        <strain evidence="1">P15</strain>
    </source>
</reference>
<evidence type="ECO:0000313" key="2">
    <source>
        <dbReference type="Proteomes" id="UP001631969"/>
    </source>
</evidence>
<dbReference type="EC" id="2.4.-.-" evidence="1"/>
<comment type="caution">
    <text evidence="1">The sequence shown here is derived from an EMBL/GenBank/DDBJ whole genome shotgun (WGS) entry which is preliminary data.</text>
</comment>
<gene>
    <name evidence="1" type="ORF">ACI1P1_21555</name>
</gene>
<keyword evidence="1" id="KW-0328">Glycosyltransferase</keyword>
<sequence>MNPKVTVVIPFYNCPYIGRAIQSVVDQSYPNLEIIVVDDGSTRHMELITPYAGRLLYYRKGNGGTASAMNFGILKATGEYVTWLSSDDMYKPGKVARQLEFMRRSHAEFSFTAYAVMDKDDVVTESFAGTPITQHDDIYRLLANYNPINGCTMMCKRELFFKYGLFNESLPYTQDYEMWLRLTVNGVKLHYLPEALTIYRFHDQMGSIRYRPELLEEFFRVHAVYKDRMQQLLERL</sequence>
<organism evidence="1 2">
    <name type="scientific">Paenibacillus mesotrionivorans</name>
    <dbReference type="NCBI Taxonomy" id="3160968"/>
    <lineage>
        <taxon>Bacteria</taxon>
        <taxon>Bacillati</taxon>
        <taxon>Bacillota</taxon>
        <taxon>Bacilli</taxon>
        <taxon>Bacillales</taxon>
        <taxon>Paenibacillaceae</taxon>
        <taxon>Paenibacillus</taxon>
    </lineage>
</organism>
<evidence type="ECO:0000313" key="1">
    <source>
        <dbReference type="EMBL" id="MFM9330881.1"/>
    </source>
</evidence>
<dbReference type="Proteomes" id="UP001631969">
    <property type="component" value="Unassembled WGS sequence"/>
</dbReference>
<keyword evidence="1" id="KW-0808">Transferase</keyword>
<protein>
    <submittedName>
        <fullName evidence="1">Glycosyltransferase</fullName>
        <ecNumber evidence="1">2.4.-.-</ecNumber>
    </submittedName>
</protein>
<dbReference type="EMBL" id="JBJURJ010000015">
    <property type="protein sequence ID" value="MFM9330881.1"/>
    <property type="molecule type" value="Genomic_DNA"/>
</dbReference>
<name>A0ACC7P3J1_9BACL</name>
<proteinExistence type="predicted"/>